<evidence type="ECO:0000313" key="16">
    <source>
        <dbReference type="EMBL" id="KAF2071704.1"/>
    </source>
</evidence>
<evidence type="ECO:0000256" key="7">
    <source>
        <dbReference type="ARBA" id="ARBA00023040"/>
    </source>
</evidence>
<evidence type="ECO:0000259" key="15">
    <source>
        <dbReference type="PROSITE" id="PS50259"/>
    </source>
</evidence>
<gene>
    <name evidence="16" type="ORF">CYY_006985</name>
</gene>
<feature type="transmembrane region" description="Helical" evidence="13">
    <location>
        <begin position="539"/>
        <end position="560"/>
    </location>
</feature>
<dbReference type="PANTHER" id="PTHR46924">
    <property type="entry name" value="METABOTROPIC GLUTAMATE RECEPTOR-LIKE PROTEIN C-RELATED-RELATED"/>
    <property type="match status" value="1"/>
</dbReference>
<name>A0A8J4PSJ9_9MYCE</name>
<keyword evidence="9" id="KW-0675">Receptor</keyword>
<reference evidence="16" key="1">
    <citation type="submission" date="2020-01" db="EMBL/GenBank/DDBJ databases">
        <title>Development of genomics and gene disruption for Polysphondylium violaceum indicates a role for the polyketide synthase stlB in stalk morphogenesis.</title>
        <authorList>
            <person name="Narita B."/>
            <person name="Kawabe Y."/>
            <person name="Kin K."/>
            <person name="Saito T."/>
            <person name="Gibbs R."/>
            <person name="Kuspa A."/>
            <person name="Muzny D."/>
            <person name="Queller D."/>
            <person name="Richards S."/>
            <person name="Strassman J."/>
            <person name="Sucgang R."/>
            <person name="Worley K."/>
            <person name="Schaap P."/>
        </authorList>
    </citation>
    <scope>NUCLEOTIDE SEQUENCE</scope>
    <source>
        <strain evidence="16">QSvi11</strain>
    </source>
</reference>
<evidence type="ECO:0000256" key="13">
    <source>
        <dbReference type="SAM" id="Phobius"/>
    </source>
</evidence>
<feature type="transmembrane region" description="Helical" evidence="13">
    <location>
        <begin position="447"/>
        <end position="466"/>
    </location>
</feature>
<dbReference type="AlphaFoldDB" id="A0A8J4PSJ9"/>
<feature type="transmembrane region" description="Helical" evidence="13">
    <location>
        <begin position="604"/>
        <end position="624"/>
    </location>
</feature>
<feature type="transmembrane region" description="Helical" evidence="13">
    <location>
        <begin position="580"/>
        <end position="598"/>
    </location>
</feature>
<dbReference type="Gene3D" id="3.40.50.2300">
    <property type="match status" value="2"/>
</dbReference>
<evidence type="ECO:0000256" key="10">
    <source>
        <dbReference type="ARBA" id="ARBA00023180"/>
    </source>
</evidence>
<dbReference type="GO" id="GO:0004930">
    <property type="term" value="F:G protein-coupled receptor activity"/>
    <property type="evidence" value="ECO:0007669"/>
    <property type="project" value="UniProtKB-KW"/>
</dbReference>
<evidence type="ECO:0000256" key="4">
    <source>
        <dbReference type="ARBA" id="ARBA00022692"/>
    </source>
</evidence>
<dbReference type="InterPro" id="IPR017978">
    <property type="entry name" value="GPCR_3_C"/>
</dbReference>
<evidence type="ECO:0000256" key="12">
    <source>
        <dbReference type="SAM" id="MobiDB-lite"/>
    </source>
</evidence>
<feature type="compositionally biased region" description="Polar residues" evidence="12">
    <location>
        <begin position="674"/>
        <end position="708"/>
    </location>
</feature>
<dbReference type="CDD" id="cd15047">
    <property type="entry name" value="7tmC_GABA-B-like"/>
    <property type="match status" value="1"/>
</dbReference>
<dbReference type="GO" id="GO:0005886">
    <property type="term" value="C:plasma membrane"/>
    <property type="evidence" value="ECO:0007669"/>
    <property type="project" value="InterPro"/>
</dbReference>
<evidence type="ECO:0000256" key="14">
    <source>
        <dbReference type="SAM" id="SignalP"/>
    </source>
</evidence>
<dbReference type="PROSITE" id="PS50259">
    <property type="entry name" value="G_PROTEIN_RECEP_F3_4"/>
    <property type="match status" value="1"/>
</dbReference>
<dbReference type="Pfam" id="PF02608">
    <property type="entry name" value="Bmp"/>
    <property type="match status" value="1"/>
</dbReference>
<evidence type="ECO:0000313" key="17">
    <source>
        <dbReference type="Proteomes" id="UP000695562"/>
    </source>
</evidence>
<feature type="transmembrane region" description="Helical" evidence="13">
    <location>
        <begin position="487"/>
        <end position="508"/>
    </location>
</feature>
<feature type="region of interest" description="Disordered" evidence="12">
    <location>
        <begin position="655"/>
        <end position="719"/>
    </location>
</feature>
<feature type="transmembrane region" description="Helical" evidence="13">
    <location>
        <begin position="380"/>
        <end position="403"/>
    </location>
</feature>
<evidence type="ECO:0000256" key="8">
    <source>
        <dbReference type="ARBA" id="ARBA00023136"/>
    </source>
</evidence>
<keyword evidence="10" id="KW-0325">Glycoprotein</keyword>
<evidence type="ECO:0000256" key="1">
    <source>
        <dbReference type="ARBA" id="ARBA00004141"/>
    </source>
</evidence>
<comment type="caution">
    <text evidence="16">The sequence shown here is derived from an EMBL/GenBank/DDBJ whole genome shotgun (WGS) entry which is preliminary data.</text>
</comment>
<evidence type="ECO:0000256" key="2">
    <source>
        <dbReference type="ARBA" id="ARBA00005414"/>
    </source>
</evidence>
<feature type="chain" id="PRO_5035267101" description="G-protein coupled receptors family 3 profile domain-containing protein" evidence="14">
    <location>
        <begin position="26"/>
        <end position="719"/>
    </location>
</feature>
<evidence type="ECO:0000256" key="9">
    <source>
        <dbReference type="ARBA" id="ARBA00023170"/>
    </source>
</evidence>
<feature type="signal peptide" evidence="14">
    <location>
        <begin position="1"/>
        <end position="25"/>
    </location>
</feature>
<keyword evidence="5 14" id="KW-0732">Signal</keyword>
<dbReference type="InterPro" id="IPR051530">
    <property type="entry name" value="mGluR/GABA-B-like"/>
</dbReference>
<proteinExistence type="inferred from homology"/>
<dbReference type="EMBL" id="AJWJ01000348">
    <property type="protein sequence ID" value="KAF2071704.1"/>
    <property type="molecule type" value="Genomic_DNA"/>
</dbReference>
<keyword evidence="11" id="KW-0807">Transducer</keyword>
<evidence type="ECO:0000256" key="5">
    <source>
        <dbReference type="ARBA" id="ARBA00022729"/>
    </source>
</evidence>
<feature type="domain" description="G-protein coupled receptors family 3 profile" evidence="15">
    <location>
        <begin position="378"/>
        <end position="632"/>
    </location>
</feature>
<organism evidence="16 17">
    <name type="scientific">Polysphondylium violaceum</name>
    <dbReference type="NCBI Taxonomy" id="133409"/>
    <lineage>
        <taxon>Eukaryota</taxon>
        <taxon>Amoebozoa</taxon>
        <taxon>Evosea</taxon>
        <taxon>Eumycetozoa</taxon>
        <taxon>Dictyostelia</taxon>
        <taxon>Dictyosteliales</taxon>
        <taxon>Dictyosteliaceae</taxon>
        <taxon>Polysphondylium</taxon>
    </lineage>
</organism>
<feature type="transmembrane region" description="Helical" evidence="13">
    <location>
        <begin position="415"/>
        <end position="435"/>
    </location>
</feature>
<keyword evidence="6 13" id="KW-1133">Transmembrane helix</keyword>
<dbReference type="InterPro" id="IPR003760">
    <property type="entry name" value="PnrA-like"/>
</dbReference>
<keyword evidence="4 13" id="KW-0812">Transmembrane</keyword>
<keyword evidence="8 13" id="KW-0472">Membrane</keyword>
<evidence type="ECO:0000256" key="11">
    <source>
        <dbReference type="ARBA" id="ARBA00023224"/>
    </source>
</evidence>
<comment type="similarity">
    <text evidence="3">In the N-terminal section; belongs to the BMP lipoprotein family.</text>
</comment>
<evidence type="ECO:0000256" key="6">
    <source>
        <dbReference type="ARBA" id="ARBA00022989"/>
    </source>
</evidence>
<dbReference type="Pfam" id="PF00003">
    <property type="entry name" value="7tm_3"/>
    <property type="match status" value="1"/>
</dbReference>
<accession>A0A8J4PSJ9</accession>
<protein>
    <recommendedName>
        <fullName evidence="15">G-protein coupled receptors family 3 profile domain-containing protein</fullName>
    </recommendedName>
</protein>
<dbReference type="OrthoDB" id="193333at2759"/>
<evidence type="ECO:0000256" key="3">
    <source>
        <dbReference type="ARBA" id="ARBA00010620"/>
    </source>
</evidence>
<sequence length="719" mass="79425">MSLKRCTILKTIILVLFFYISNTNAAVSNLKFAVVQNGDSTDLGFNYMVNEGRVFIEETFNLSNTQSVYNIFTEEEAYQSFVDLINDGYNLIVSSSLNFGNAIYQVAAEYPNVKFLTRGRGNSTMPNLARISYNVQSADYMSGYFAGMSTVTNTVGIVLPGKQFSTYHQANSFAVGVKAAAKLLGKEIKIYCAATGSYNDADIATVATNLILSKGADIISQIQDDMTVSLISMNRGNLGIGTNGFPQRRVYGEKVGTSYVIDWGVLFMEACDRFLNNTWENGWSFLGDFSNNVIHLDTLSYRVPIDRATLILAEEDRFVKSDQYNPQYCDPSSCTVFNCTNGCVSYNDWSKATVFVPGVEFLGDISIPLTPVEFSKGAKITFSVLATICGVLILLCMVGVGIYRNAFAIRSASPIFCISILFGGLMIFAGVAVWITEPTNHLCRLRYWLVSLGYTIMLGSMVVKNVRIFLLFNNKELKVLKITNSKLFPYVGLALLLNCILLIIWTSIGDIHEVFKRNVDDIGKYEYIKDCYSSTAGNVTLYILLVYHGLMLLVGCFVSFKIRTVDIEDFNESKAIASTLYAIAFCLFIVIPLLISTAKIYQRIIILVASFTFTAASGLMILFIPKFFRIFVTGGDKSSFSSKLTSMTNNIDNLSYFPDEEIPNEYSKKETPGSGDSTPASGNTSPKSSTSNQASSQITTPDSHSVSNMEIPKTAEEQE</sequence>
<keyword evidence="7" id="KW-0297">G-protein coupled receptor</keyword>
<dbReference type="Proteomes" id="UP000695562">
    <property type="component" value="Unassembled WGS sequence"/>
</dbReference>
<comment type="subcellular location">
    <subcellularLocation>
        <location evidence="1">Membrane</location>
        <topology evidence="1">Multi-pass membrane protein</topology>
    </subcellularLocation>
</comment>
<keyword evidence="17" id="KW-1185">Reference proteome</keyword>
<comment type="similarity">
    <text evidence="2">In the C-terminal section; belongs to the G-protein coupled receptor 3 family. GABA-B receptor subfamily.</text>
</comment>
<dbReference type="PRINTS" id="PR01176">
    <property type="entry name" value="GABABRECEPTR"/>
</dbReference>